<dbReference type="GO" id="GO:0006654">
    <property type="term" value="P:phosphatidic acid biosynthetic process"/>
    <property type="evidence" value="ECO:0007669"/>
    <property type="project" value="TreeGrafter"/>
</dbReference>
<dbReference type="KEGG" id="parq:DSM112329_00707"/>
<dbReference type="InterPro" id="IPR002123">
    <property type="entry name" value="Plipid/glycerol_acylTrfase"/>
</dbReference>
<sequence length="224" mass="23935">MAPIEQFTKTYRFAMTACSPAVRWWGRLTVEGLEHLPEDGPVLLAGNHDSHWDPVAIGVAGRPRRQIRALAKASMWKRPGLRHILDGMGQIPIERGAGDVGALDAATAELRGGACIGIFPEGTLTRGKVLRARSGIGRLAQNVPEAQVVSCRVTGTVDLVRGPFTRPRIHVAFFPPAGGQLQPGEDHKAFAQRLLTEIREAAPPVPAGRKAGRAARKAAGEDAA</sequence>
<dbReference type="EMBL" id="CP114014">
    <property type="protein sequence ID" value="XAY03884.1"/>
    <property type="molecule type" value="Genomic_DNA"/>
</dbReference>
<evidence type="ECO:0000259" key="4">
    <source>
        <dbReference type="SMART" id="SM00563"/>
    </source>
</evidence>
<organism evidence="5">
    <name type="scientific">Paraconexibacter sp. AEG42_29</name>
    <dbReference type="NCBI Taxonomy" id="2997339"/>
    <lineage>
        <taxon>Bacteria</taxon>
        <taxon>Bacillati</taxon>
        <taxon>Actinomycetota</taxon>
        <taxon>Thermoleophilia</taxon>
        <taxon>Solirubrobacterales</taxon>
        <taxon>Paraconexibacteraceae</taxon>
        <taxon>Paraconexibacter</taxon>
    </lineage>
</organism>
<keyword evidence="2" id="KW-0012">Acyltransferase</keyword>
<name>A0AAU7AQC6_9ACTN</name>
<reference evidence="5" key="1">
    <citation type="submission" date="2022-12" db="EMBL/GenBank/DDBJ databases">
        <title>Paraconexibacter alkalitolerans sp. nov. and Baekduia alba sp. nov., isolated from soil and emended description of the genera Paraconexibacter (Chun et al., 2020) and Baekduia (An et al., 2020).</title>
        <authorList>
            <person name="Vieira S."/>
            <person name="Huber K.J."/>
            <person name="Geppert A."/>
            <person name="Wolf J."/>
            <person name="Neumann-Schaal M."/>
            <person name="Muesken M."/>
            <person name="Overmann J."/>
        </authorList>
    </citation>
    <scope>NUCLEOTIDE SEQUENCE</scope>
    <source>
        <strain evidence="5">AEG42_29</strain>
    </source>
</reference>
<evidence type="ECO:0000256" key="2">
    <source>
        <dbReference type="ARBA" id="ARBA00023315"/>
    </source>
</evidence>
<evidence type="ECO:0000256" key="1">
    <source>
        <dbReference type="ARBA" id="ARBA00022679"/>
    </source>
</evidence>
<feature type="region of interest" description="Disordered" evidence="3">
    <location>
        <begin position="202"/>
        <end position="224"/>
    </location>
</feature>
<dbReference type="PANTHER" id="PTHR10434">
    <property type="entry name" value="1-ACYL-SN-GLYCEROL-3-PHOSPHATE ACYLTRANSFERASE"/>
    <property type="match status" value="1"/>
</dbReference>
<dbReference type="PANTHER" id="PTHR10434:SF11">
    <property type="entry name" value="1-ACYL-SN-GLYCEROL-3-PHOSPHATE ACYLTRANSFERASE"/>
    <property type="match status" value="1"/>
</dbReference>
<dbReference type="RefSeq" id="WP_354700432.1">
    <property type="nucleotide sequence ID" value="NZ_CP114014.1"/>
</dbReference>
<proteinExistence type="predicted"/>
<dbReference type="CDD" id="cd07989">
    <property type="entry name" value="LPLAT_AGPAT-like"/>
    <property type="match status" value="1"/>
</dbReference>
<feature type="domain" description="Phospholipid/glycerol acyltransferase" evidence="4">
    <location>
        <begin position="42"/>
        <end position="156"/>
    </location>
</feature>
<dbReference type="SUPFAM" id="SSF69593">
    <property type="entry name" value="Glycerol-3-phosphate (1)-acyltransferase"/>
    <property type="match status" value="1"/>
</dbReference>
<evidence type="ECO:0000256" key="3">
    <source>
        <dbReference type="SAM" id="MobiDB-lite"/>
    </source>
</evidence>
<dbReference type="GO" id="GO:0003841">
    <property type="term" value="F:1-acylglycerol-3-phosphate O-acyltransferase activity"/>
    <property type="evidence" value="ECO:0007669"/>
    <property type="project" value="TreeGrafter"/>
</dbReference>
<dbReference type="AlphaFoldDB" id="A0AAU7AQC6"/>
<accession>A0AAU7AQC6</accession>
<evidence type="ECO:0000313" key="5">
    <source>
        <dbReference type="EMBL" id="XAY03884.1"/>
    </source>
</evidence>
<gene>
    <name evidence="5" type="ORF">DSM112329_00707</name>
</gene>
<keyword evidence="1" id="KW-0808">Transferase</keyword>
<protein>
    <recommendedName>
        <fullName evidence="4">Phospholipid/glycerol acyltransferase domain-containing protein</fullName>
    </recommendedName>
</protein>
<dbReference type="SMART" id="SM00563">
    <property type="entry name" value="PlsC"/>
    <property type="match status" value="1"/>
</dbReference>
<dbReference type="Pfam" id="PF01553">
    <property type="entry name" value="Acyltransferase"/>
    <property type="match status" value="1"/>
</dbReference>